<dbReference type="GO" id="GO:0005243">
    <property type="term" value="F:gap junction channel activity"/>
    <property type="evidence" value="ECO:0007669"/>
    <property type="project" value="TreeGrafter"/>
</dbReference>
<feature type="transmembrane region" description="Helical" evidence="9">
    <location>
        <begin position="244"/>
        <end position="264"/>
    </location>
</feature>
<evidence type="ECO:0000256" key="6">
    <source>
        <dbReference type="ARBA" id="ARBA00023065"/>
    </source>
</evidence>
<accession>A0A433TU42</accession>
<comment type="similarity">
    <text evidence="9">Belongs to the pannexin family.</text>
</comment>
<evidence type="ECO:0000313" key="11">
    <source>
        <dbReference type="Proteomes" id="UP000271974"/>
    </source>
</evidence>
<evidence type="ECO:0000256" key="2">
    <source>
        <dbReference type="ARBA" id="ARBA00022448"/>
    </source>
</evidence>
<evidence type="ECO:0000256" key="7">
    <source>
        <dbReference type="ARBA" id="ARBA00023136"/>
    </source>
</evidence>
<keyword evidence="6 9" id="KW-0406">Ion transport</keyword>
<comment type="subcellular location">
    <subcellularLocation>
        <location evidence="1 9">Cell membrane</location>
        <topology evidence="1 9">Multi-pass membrane protein</topology>
    </subcellularLocation>
</comment>
<dbReference type="Pfam" id="PF00876">
    <property type="entry name" value="Innexin"/>
    <property type="match status" value="1"/>
</dbReference>
<dbReference type="GO" id="GO:0005921">
    <property type="term" value="C:gap junction"/>
    <property type="evidence" value="ECO:0007669"/>
    <property type="project" value="UniProtKB-UniRule"/>
</dbReference>
<gene>
    <name evidence="9" type="primary">inx</name>
    <name evidence="10" type="ORF">EGW08_007196</name>
</gene>
<keyword evidence="8 9" id="KW-0407">Ion channel</keyword>
<organism evidence="10 11">
    <name type="scientific">Elysia chlorotica</name>
    <name type="common">Eastern emerald elysia</name>
    <name type="synonym">Sea slug</name>
    <dbReference type="NCBI Taxonomy" id="188477"/>
    <lineage>
        <taxon>Eukaryota</taxon>
        <taxon>Metazoa</taxon>
        <taxon>Spiralia</taxon>
        <taxon>Lophotrochozoa</taxon>
        <taxon>Mollusca</taxon>
        <taxon>Gastropoda</taxon>
        <taxon>Heterobranchia</taxon>
        <taxon>Euthyneura</taxon>
        <taxon>Panpulmonata</taxon>
        <taxon>Sacoglossa</taxon>
        <taxon>Placobranchoidea</taxon>
        <taxon>Plakobranchidae</taxon>
        <taxon>Elysia</taxon>
    </lineage>
</organism>
<reference evidence="10 11" key="1">
    <citation type="submission" date="2019-01" db="EMBL/GenBank/DDBJ databases">
        <title>A draft genome assembly of the solar-powered sea slug Elysia chlorotica.</title>
        <authorList>
            <person name="Cai H."/>
            <person name="Li Q."/>
            <person name="Fang X."/>
            <person name="Li J."/>
            <person name="Curtis N.E."/>
            <person name="Altenburger A."/>
            <person name="Shibata T."/>
            <person name="Feng M."/>
            <person name="Maeda T."/>
            <person name="Schwartz J.A."/>
            <person name="Shigenobu S."/>
            <person name="Lundholm N."/>
            <person name="Nishiyama T."/>
            <person name="Yang H."/>
            <person name="Hasebe M."/>
            <person name="Li S."/>
            <person name="Pierce S.K."/>
            <person name="Wang J."/>
        </authorList>
    </citation>
    <scope>NUCLEOTIDE SEQUENCE [LARGE SCALE GENOMIC DNA]</scope>
    <source>
        <strain evidence="10">EC2010</strain>
        <tissue evidence="10">Whole organism of an adult</tissue>
    </source>
</reference>
<sequence>MAALRRSLAEDKVDHYNHIWSVLFLLTLATVTWLLPLSPHVQPQSQPAASSASPIVISQVVSSKRIPRFEAQCWCPVEFTGSMEAYAQATCGAAYNLALQGVDAGDESIGASLYDIPMDNLIPRDKSNFKFKPNVIKSGASTPEVKVNNPQSLYTKQREKRDSARYFISTKTPFALFLLAICLKIPYLVWSLLSTLAGSINIDQTLSSAKAGTGLSHESRRQLHSELASAAADKVRTCSWISSGLYLLLKVLMCVAVIAELVVVHTSLLPQARSLEDDLNTEDPNSDMVAFVNTALDAMKGAAYNKSTDDKVHLLNQILLCELPIRQLQNVQTFLLQCSFRAEREPVQMVDSTPTAGAQSPQGLMGMYVSLYLIVQTFLVALTVVNVSSLLVWLLKLVAQPCGPTASLPVDARLLVYMAQENAGPEVVAAFSHSRVWEKGDGKESIPLSE</sequence>
<dbReference type="PANTHER" id="PTHR11893:SF36">
    <property type="entry name" value="INNEXIN-5"/>
    <property type="match status" value="1"/>
</dbReference>
<dbReference type="GO" id="GO:0034220">
    <property type="term" value="P:monoatomic ion transmembrane transport"/>
    <property type="evidence" value="ECO:0007669"/>
    <property type="project" value="UniProtKB-KW"/>
</dbReference>
<evidence type="ECO:0000256" key="8">
    <source>
        <dbReference type="ARBA" id="ARBA00023303"/>
    </source>
</evidence>
<keyword evidence="5 9" id="KW-1133">Transmembrane helix</keyword>
<keyword evidence="2 9" id="KW-0813">Transport</keyword>
<evidence type="ECO:0000256" key="5">
    <source>
        <dbReference type="ARBA" id="ARBA00022989"/>
    </source>
</evidence>
<keyword evidence="3" id="KW-1003">Cell membrane</keyword>
<feature type="transmembrane region" description="Helical" evidence="9">
    <location>
        <begin position="18"/>
        <end position="37"/>
    </location>
</feature>
<feature type="transmembrane region" description="Helical" evidence="9">
    <location>
        <begin position="371"/>
        <end position="395"/>
    </location>
</feature>
<proteinExistence type="inferred from homology"/>
<name>A0A433TU42_ELYCH</name>
<dbReference type="InterPro" id="IPR000990">
    <property type="entry name" value="Innexin"/>
</dbReference>
<keyword evidence="4 9" id="KW-0812">Transmembrane</keyword>
<dbReference type="PROSITE" id="PS51013">
    <property type="entry name" value="PANNEXIN"/>
    <property type="match status" value="1"/>
</dbReference>
<keyword evidence="11" id="KW-1185">Reference proteome</keyword>
<feature type="transmembrane region" description="Helical" evidence="9">
    <location>
        <begin position="166"/>
        <end position="189"/>
    </location>
</feature>
<evidence type="ECO:0000256" key="3">
    <source>
        <dbReference type="ARBA" id="ARBA00022475"/>
    </source>
</evidence>
<dbReference type="AlphaFoldDB" id="A0A433TU42"/>
<evidence type="ECO:0000256" key="9">
    <source>
        <dbReference type="RuleBase" id="RU010713"/>
    </source>
</evidence>
<dbReference type="GO" id="GO:0005886">
    <property type="term" value="C:plasma membrane"/>
    <property type="evidence" value="ECO:0007669"/>
    <property type="project" value="UniProtKB-SubCell"/>
</dbReference>
<comment type="function">
    <text evidence="9">Structural component of the gap junctions.</text>
</comment>
<evidence type="ECO:0000256" key="4">
    <source>
        <dbReference type="ARBA" id="ARBA00022692"/>
    </source>
</evidence>
<evidence type="ECO:0000313" key="10">
    <source>
        <dbReference type="EMBL" id="RUS85059.1"/>
    </source>
</evidence>
<dbReference type="EMBL" id="RQTK01000184">
    <property type="protein sequence ID" value="RUS85059.1"/>
    <property type="molecule type" value="Genomic_DNA"/>
</dbReference>
<keyword evidence="7 9" id="KW-0472">Membrane</keyword>
<dbReference type="Proteomes" id="UP000271974">
    <property type="component" value="Unassembled WGS sequence"/>
</dbReference>
<dbReference type="OrthoDB" id="6156233at2759"/>
<evidence type="ECO:0000256" key="1">
    <source>
        <dbReference type="ARBA" id="ARBA00004651"/>
    </source>
</evidence>
<comment type="caution">
    <text evidence="10">The sequence shown here is derived from an EMBL/GenBank/DDBJ whole genome shotgun (WGS) entry which is preliminary data.</text>
</comment>
<protein>
    <recommendedName>
        <fullName evidence="9">Innexin</fullName>
    </recommendedName>
</protein>
<dbReference type="PANTHER" id="PTHR11893">
    <property type="entry name" value="INNEXIN"/>
    <property type="match status" value="1"/>
</dbReference>